<dbReference type="Proteomes" id="UP000663064">
    <property type="component" value="Plasmid pHGLR2"/>
</dbReference>
<accession>A0A0K1IZA3</accession>
<evidence type="ECO:0000256" key="1">
    <source>
        <dbReference type="ARBA" id="ARBA00023015"/>
    </source>
</evidence>
<evidence type="ECO:0000313" key="6">
    <source>
        <dbReference type="EMBL" id="AKU09764.1"/>
    </source>
</evidence>
<reference evidence="8" key="1">
    <citation type="journal article" date="2015" name="J. Biotechnol.">
        <title>Complete genome sequence of Haloferax gibbonsii strain ARA6, a potential producer of polyhydroxyalkanoates and halocins isolated from Araruama, Rio de Janeiro, Brasil.</title>
        <authorList>
            <person name="Pinto L.H."/>
            <person name="D'Alincourt Carvalho-Assef A.P."/>
            <person name="Vieira R.P."/>
            <person name="Clementino M.M."/>
            <person name="Albano R.M."/>
        </authorList>
    </citation>
    <scope>NUCLEOTIDE SEQUENCE [LARGE SCALE GENOMIC DNA]</scope>
    <source>
        <strain evidence="8">ARA6</strain>
        <plasmid evidence="8">Plasmid pHG2</plasmid>
    </source>
</reference>
<dbReference type="Pfam" id="PF01614">
    <property type="entry name" value="IclR_C"/>
    <property type="match status" value="1"/>
</dbReference>
<evidence type="ECO:0000259" key="5">
    <source>
        <dbReference type="PROSITE" id="PS51078"/>
    </source>
</evidence>
<dbReference type="PATRIC" id="fig|35746.4.peg.4025"/>
<sequence>MADEHTTGSPRTLKTVSRAFDVVRALEELDGARVTELANHLDLSKSVVYNYLSTLRAEKFVVKEEDTYRLSLQFLLVGEYVRYQNILYRIGKPEIEELAEKTGEYAHLATEQHGLGINLYKVSGEKAVGSDYQVNKLQRADYLHFSATGKAILAHLPKERVEWIIDQYGLPGKTEATITTREELFEELETIRDRGYSLNDEEEIKGLQAIGAPVTNRHGRVLGSISVSGPVRRMKQPDYHEQLIESVVNTANVIEVNVNMEESDDDFPTFS</sequence>
<reference evidence="7" key="3">
    <citation type="journal article" date="2021" name="Front. Microbiol.">
        <title>Cellular and Genomic Properties of Haloferax gibbonsii LR2-5, the Host of Euryarchaeal Virus HFTV1.</title>
        <authorList>
            <person name="Tittes C."/>
            <person name="Schwarzer S."/>
            <person name="Pfeiffer F."/>
            <person name="Dyall-Smith M."/>
            <person name="Rodriguez-Franco M."/>
            <person name="Oksanen H.M."/>
            <person name="Quax T.E.F."/>
        </authorList>
    </citation>
    <scope>NUCLEOTIDE SEQUENCE</scope>
    <source>
        <strain evidence="7">LR2-5</strain>
        <plasmid evidence="7 9">pHGLR2</plasmid>
    </source>
</reference>
<protein>
    <submittedName>
        <fullName evidence="7">IclR family transcription regulator</fullName>
    </submittedName>
    <submittedName>
        <fullName evidence="6">Transcriptional regulator</fullName>
    </submittedName>
</protein>
<evidence type="ECO:0000259" key="4">
    <source>
        <dbReference type="PROSITE" id="PS51077"/>
    </source>
</evidence>
<dbReference type="GO" id="GO:0003677">
    <property type="term" value="F:DNA binding"/>
    <property type="evidence" value="ECO:0007669"/>
    <property type="project" value="UniProtKB-KW"/>
</dbReference>
<organism evidence="6 8">
    <name type="scientific">Haloferax gibbonsii</name>
    <dbReference type="NCBI Taxonomy" id="35746"/>
    <lineage>
        <taxon>Archaea</taxon>
        <taxon>Methanobacteriati</taxon>
        <taxon>Methanobacteriota</taxon>
        <taxon>Stenosarchaea group</taxon>
        <taxon>Halobacteria</taxon>
        <taxon>Halobacteriales</taxon>
        <taxon>Haloferacaceae</taxon>
        <taxon>Haloferax</taxon>
    </lineage>
</organism>
<geneLocation type="plasmid" evidence="7 9">
    <name>pHGLR2</name>
</geneLocation>
<dbReference type="EMBL" id="CP011949">
    <property type="protein sequence ID" value="AKU09764.1"/>
    <property type="molecule type" value="Genomic_DNA"/>
</dbReference>
<dbReference type="InterPro" id="IPR050707">
    <property type="entry name" value="HTH_MetabolicPath_Reg"/>
</dbReference>
<dbReference type="SUPFAM" id="SSF46785">
    <property type="entry name" value="Winged helix' DNA-binding domain"/>
    <property type="match status" value="1"/>
</dbReference>
<reference evidence="6" key="2">
    <citation type="submission" date="2015-06" db="EMBL/GenBank/DDBJ databases">
        <authorList>
            <person name="Hoefler B.C."/>
            <person name="Straight P.D."/>
        </authorList>
    </citation>
    <scope>NUCLEOTIDE SEQUENCE [LARGE SCALE GENOMIC DNA]</scope>
    <source>
        <strain evidence="6">ARA6</strain>
        <plasmid evidence="6">pHG2</plasmid>
    </source>
</reference>
<feature type="domain" description="HTH iclR-type" evidence="4">
    <location>
        <begin position="13"/>
        <end position="72"/>
    </location>
</feature>
<dbReference type="Pfam" id="PF09339">
    <property type="entry name" value="HTH_IclR"/>
    <property type="match status" value="1"/>
</dbReference>
<dbReference type="PANTHER" id="PTHR30136">
    <property type="entry name" value="HELIX-TURN-HELIX TRANSCRIPTIONAL REGULATOR, ICLR FAMILY"/>
    <property type="match status" value="1"/>
</dbReference>
<keyword evidence="3" id="KW-0804">Transcription</keyword>
<dbReference type="GO" id="GO:0003700">
    <property type="term" value="F:DNA-binding transcription factor activity"/>
    <property type="evidence" value="ECO:0007669"/>
    <property type="project" value="TreeGrafter"/>
</dbReference>
<dbReference type="PROSITE" id="PS51078">
    <property type="entry name" value="ICLR_ED"/>
    <property type="match status" value="1"/>
</dbReference>
<dbReference type="GeneID" id="59461374"/>
<dbReference type="AlphaFoldDB" id="A0A0K1IZA3"/>
<evidence type="ECO:0000313" key="7">
    <source>
        <dbReference type="EMBL" id="QOS13853.1"/>
    </source>
</evidence>
<evidence type="ECO:0000256" key="2">
    <source>
        <dbReference type="ARBA" id="ARBA00023125"/>
    </source>
</evidence>
<gene>
    <name evidence="6" type="ORF">ABY42_18360</name>
    <name evidence="7" type="ORF">HfgLR_23340</name>
</gene>
<geneLocation type="plasmid" evidence="6 8">
    <name>pHG2</name>
</geneLocation>
<dbReference type="PROSITE" id="PS51077">
    <property type="entry name" value="HTH_ICLR"/>
    <property type="match status" value="1"/>
</dbReference>
<dbReference type="InterPro" id="IPR005471">
    <property type="entry name" value="Tscrpt_reg_IclR_N"/>
</dbReference>
<dbReference type="SMART" id="SM00346">
    <property type="entry name" value="HTH_ICLR"/>
    <property type="match status" value="1"/>
</dbReference>
<dbReference type="SUPFAM" id="SSF55781">
    <property type="entry name" value="GAF domain-like"/>
    <property type="match status" value="1"/>
</dbReference>
<evidence type="ECO:0000256" key="3">
    <source>
        <dbReference type="ARBA" id="ARBA00023163"/>
    </source>
</evidence>
<evidence type="ECO:0000313" key="8">
    <source>
        <dbReference type="Proteomes" id="UP000066124"/>
    </source>
</evidence>
<dbReference type="InterPro" id="IPR014757">
    <property type="entry name" value="Tscrpt_reg_IclR_C"/>
</dbReference>
<dbReference type="Gene3D" id="3.30.450.40">
    <property type="match status" value="1"/>
</dbReference>
<dbReference type="InterPro" id="IPR029016">
    <property type="entry name" value="GAF-like_dom_sf"/>
</dbReference>
<dbReference type="EMBL" id="CP063207">
    <property type="protein sequence ID" value="QOS13853.1"/>
    <property type="molecule type" value="Genomic_DNA"/>
</dbReference>
<dbReference type="RefSeq" id="WP_004977952.1">
    <property type="nucleotide sequence ID" value="NZ_CP011949.1"/>
</dbReference>
<proteinExistence type="predicted"/>
<keyword evidence="6" id="KW-0614">Plasmid</keyword>
<dbReference type="InterPro" id="IPR036390">
    <property type="entry name" value="WH_DNA-bd_sf"/>
</dbReference>
<name>A0A0K1IZA3_HALGI</name>
<dbReference type="InterPro" id="IPR036388">
    <property type="entry name" value="WH-like_DNA-bd_sf"/>
</dbReference>
<dbReference type="KEGG" id="hgi:ABY42_18360"/>
<dbReference type="Gene3D" id="1.10.10.10">
    <property type="entry name" value="Winged helix-like DNA-binding domain superfamily/Winged helix DNA-binding domain"/>
    <property type="match status" value="1"/>
</dbReference>
<evidence type="ECO:0000313" key="9">
    <source>
        <dbReference type="Proteomes" id="UP000663064"/>
    </source>
</evidence>
<feature type="domain" description="IclR-ED" evidence="5">
    <location>
        <begin position="73"/>
        <end position="260"/>
    </location>
</feature>
<dbReference type="PANTHER" id="PTHR30136:SF35">
    <property type="entry name" value="HTH-TYPE TRANSCRIPTIONAL REGULATOR RV1719"/>
    <property type="match status" value="1"/>
</dbReference>
<keyword evidence="2" id="KW-0238">DNA-binding</keyword>
<dbReference type="Proteomes" id="UP000066124">
    <property type="component" value="Plasmid pHG2"/>
</dbReference>
<dbReference type="GO" id="GO:0045892">
    <property type="term" value="P:negative regulation of DNA-templated transcription"/>
    <property type="evidence" value="ECO:0007669"/>
    <property type="project" value="TreeGrafter"/>
</dbReference>
<keyword evidence="1" id="KW-0805">Transcription regulation</keyword>